<reference evidence="11" key="1">
    <citation type="submission" date="2017-09" db="EMBL/GenBank/DDBJ databases">
        <title>Depth-based differentiation of microbial function through sediment-hosted aquifers and enrichment of novel symbionts in the deep terrestrial subsurface.</title>
        <authorList>
            <person name="Probst A.J."/>
            <person name="Ladd B."/>
            <person name="Jarett J.K."/>
            <person name="Geller-Mcgrath D.E."/>
            <person name="Sieber C.M.K."/>
            <person name="Emerson J.B."/>
            <person name="Anantharaman K."/>
            <person name="Thomas B.C."/>
            <person name="Malmstrom R."/>
            <person name="Stieglmeier M."/>
            <person name="Klingl A."/>
            <person name="Woyke T."/>
            <person name="Ryan C.M."/>
            <person name="Banfield J.F."/>
        </authorList>
    </citation>
    <scope>NUCLEOTIDE SEQUENCE [LARGE SCALE GENOMIC DNA]</scope>
</reference>
<dbReference type="GO" id="GO:0006465">
    <property type="term" value="P:signal peptide processing"/>
    <property type="evidence" value="ECO:0007669"/>
    <property type="project" value="TreeGrafter"/>
</dbReference>
<comment type="subcellular location">
    <subcellularLocation>
        <location evidence="1">Cell membrane</location>
        <topology evidence="1">Multi-pass membrane protein</topology>
    </subcellularLocation>
</comment>
<dbReference type="PANTHER" id="PTHR30487">
    <property type="entry name" value="TYPE 4 PREPILIN-LIKE PROTEINS LEADER PEPTIDE-PROCESSING ENZYME"/>
    <property type="match status" value="1"/>
</dbReference>
<evidence type="ECO:0000256" key="1">
    <source>
        <dbReference type="ARBA" id="ARBA00004651"/>
    </source>
</evidence>
<evidence type="ECO:0000256" key="7">
    <source>
        <dbReference type="SAM" id="Phobius"/>
    </source>
</evidence>
<dbReference type="InterPro" id="IPR010627">
    <property type="entry name" value="Prepilin_pept_A24_N"/>
</dbReference>
<feature type="transmembrane region" description="Helical" evidence="7">
    <location>
        <begin position="75"/>
        <end position="93"/>
    </location>
</feature>
<dbReference type="EMBL" id="PFBI01000006">
    <property type="protein sequence ID" value="PIR84366.1"/>
    <property type="molecule type" value="Genomic_DNA"/>
</dbReference>
<comment type="caution">
    <text evidence="10">The sequence shown here is derived from an EMBL/GenBank/DDBJ whole genome shotgun (WGS) entry which is preliminary data.</text>
</comment>
<evidence type="ECO:0000259" key="8">
    <source>
        <dbReference type="Pfam" id="PF01478"/>
    </source>
</evidence>
<evidence type="ECO:0000259" key="9">
    <source>
        <dbReference type="Pfam" id="PF06750"/>
    </source>
</evidence>
<sequence>MEWFWYLMVFVFGAIIGSFLNVVIYRFNTGKSLEGRSHCLSCGHTLSWYELIPVVSYLGLRGHCRHCHASVPARYIFVEVGMGILFVLFWMSFSHVLPLFALYAISSAILVVIFVHDLRHMIIPDSLVVALGIVALVILSYITWSTGGGYMVALEHIGAGLGAGIFFFAFWFFSKGRAMGLGDAKLAIPLGIIVGPLGAPAMIIGAFWVGAIVSLVILAFQKVAGTGKTQLPFLRTPLKMKSEIPFAPFLILAFWYVVLFHADIYTLINLFVF</sequence>
<dbReference type="GO" id="GO:0005886">
    <property type="term" value="C:plasma membrane"/>
    <property type="evidence" value="ECO:0007669"/>
    <property type="project" value="UniProtKB-SubCell"/>
</dbReference>
<dbReference type="InterPro" id="IPR050882">
    <property type="entry name" value="Prepilin_peptidase/N-MTase"/>
</dbReference>
<feature type="transmembrane region" description="Helical" evidence="7">
    <location>
        <begin position="99"/>
        <end position="115"/>
    </location>
</feature>
<feature type="transmembrane region" description="Helical" evidence="7">
    <location>
        <begin position="246"/>
        <end position="272"/>
    </location>
</feature>
<evidence type="ECO:0000256" key="4">
    <source>
        <dbReference type="ARBA" id="ARBA00022692"/>
    </source>
</evidence>
<organism evidence="10 11">
    <name type="scientific">Candidatus Kaiserbacteria bacterium CG10_big_fil_rev_8_21_14_0_10_47_16</name>
    <dbReference type="NCBI Taxonomy" id="1974608"/>
    <lineage>
        <taxon>Bacteria</taxon>
        <taxon>Candidatus Kaiseribacteriota</taxon>
    </lineage>
</organism>
<dbReference type="InterPro" id="IPR000045">
    <property type="entry name" value="Prepilin_IV_endopep_pep"/>
</dbReference>
<evidence type="ECO:0000256" key="5">
    <source>
        <dbReference type="ARBA" id="ARBA00022989"/>
    </source>
</evidence>
<name>A0A2H0UFB9_9BACT</name>
<keyword evidence="6 7" id="KW-0472">Membrane</keyword>
<proteinExistence type="inferred from homology"/>
<accession>A0A2H0UFB9</accession>
<dbReference type="AlphaFoldDB" id="A0A2H0UFB9"/>
<feature type="transmembrane region" description="Helical" evidence="7">
    <location>
        <begin position="127"/>
        <end position="144"/>
    </location>
</feature>
<comment type="similarity">
    <text evidence="2">Belongs to the peptidase A24 family.</text>
</comment>
<keyword evidence="4 7" id="KW-0812">Transmembrane</keyword>
<dbReference type="Pfam" id="PF06750">
    <property type="entry name" value="A24_N_bact"/>
    <property type="match status" value="1"/>
</dbReference>
<dbReference type="PANTHER" id="PTHR30487:SF0">
    <property type="entry name" value="PREPILIN LEADER PEPTIDASE_N-METHYLTRANSFERASE-RELATED"/>
    <property type="match status" value="1"/>
</dbReference>
<evidence type="ECO:0000313" key="10">
    <source>
        <dbReference type="EMBL" id="PIR84366.1"/>
    </source>
</evidence>
<gene>
    <name evidence="10" type="ORF">COU16_02120</name>
</gene>
<feature type="transmembrane region" description="Helical" evidence="7">
    <location>
        <begin position="156"/>
        <end position="174"/>
    </location>
</feature>
<keyword evidence="3" id="KW-1003">Cell membrane</keyword>
<keyword evidence="5 7" id="KW-1133">Transmembrane helix</keyword>
<evidence type="ECO:0000256" key="6">
    <source>
        <dbReference type="ARBA" id="ARBA00023136"/>
    </source>
</evidence>
<evidence type="ECO:0000256" key="3">
    <source>
        <dbReference type="ARBA" id="ARBA00022475"/>
    </source>
</evidence>
<dbReference type="Gene3D" id="1.20.120.1220">
    <property type="match status" value="1"/>
</dbReference>
<evidence type="ECO:0000313" key="11">
    <source>
        <dbReference type="Proteomes" id="UP000229344"/>
    </source>
</evidence>
<dbReference type="Pfam" id="PF01478">
    <property type="entry name" value="Peptidase_A24"/>
    <property type="match status" value="1"/>
</dbReference>
<dbReference type="GO" id="GO:0004190">
    <property type="term" value="F:aspartic-type endopeptidase activity"/>
    <property type="evidence" value="ECO:0007669"/>
    <property type="project" value="InterPro"/>
</dbReference>
<feature type="transmembrane region" description="Helical" evidence="7">
    <location>
        <begin position="6"/>
        <end position="27"/>
    </location>
</feature>
<protein>
    <recommendedName>
        <fullName evidence="12">Prepilin peptidase</fullName>
    </recommendedName>
</protein>
<dbReference type="Proteomes" id="UP000229344">
    <property type="component" value="Unassembled WGS sequence"/>
</dbReference>
<feature type="domain" description="Prepilin type IV endopeptidase peptidase" evidence="8">
    <location>
        <begin position="106"/>
        <end position="214"/>
    </location>
</feature>
<evidence type="ECO:0008006" key="12">
    <source>
        <dbReference type="Google" id="ProtNLM"/>
    </source>
</evidence>
<feature type="domain" description="Prepilin peptidase A24 N-terminal" evidence="9">
    <location>
        <begin position="11"/>
        <end position="93"/>
    </location>
</feature>
<feature type="transmembrane region" description="Helical" evidence="7">
    <location>
        <begin position="186"/>
        <end position="219"/>
    </location>
</feature>
<evidence type="ECO:0000256" key="2">
    <source>
        <dbReference type="ARBA" id="ARBA00005801"/>
    </source>
</evidence>